<keyword evidence="4" id="KW-1185">Reference proteome</keyword>
<organism evidence="2 4">
    <name type="scientific">Strigomonas culicis</name>
    <dbReference type="NCBI Taxonomy" id="28005"/>
    <lineage>
        <taxon>Eukaryota</taxon>
        <taxon>Discoba</taxon>
        <taxon>Euglenozoa</taxon>
        <taxon>Kinetoplastea</taxon>
        <taxon>Metakinetoplastina</taxon>
        <taxon>Trypanosomatida</taxon>
        <taxon>Trypanosomatidae</taxon>
        <taxon>Strigomonadinae</taxon>
        <taxon>Strigomonas</taxon>
    </lineage>
</organism>
<evidence type="ECO:0008006" key="5">
    <source>
        <dbReference type="Google" id="ProtNLM"/>
    </source>
</evidence>
<evidence type="ECO:0000256" key="1">
    <source>
        <dbReference type="SAM" id="MobiDB-lite"/>
    </source>
</evidence>
<evidence type="ECO:0000313" key="2">
    <source>
        <dbReference type="EMBL" id="EPY33719.1"/>
    </source>
</evidence>
<dbReference type="EMBL" id="ATMH01000243">
    <property type="protein sequence ID" value="EPY37054.1"/>
    <property type="molecule type" value="Genomic_DNA"/>
</dbReference>
<dbReference type="PANTHER" id="PTHR12398">
    <property type="entry name" value="PROTEIN PHOSPHATASE INHIBITOR"/>
    <property type="match status" value="1"/>
</dbReference>
<evidence type="ECO:0000313" key="3">
    <source>
        <dbReference type="EMBL" id="EPY37054.1"/>
    </source>
</evidence>
<dbReference type="GO" id="GO:0009966">
    <property type="term" value="P:regulation of signal transduction"/>
    <property type="evidence" value="ECO:0007669"/>
    <property type="project" value="InterPro"/>
</dbReference>
<evidence type="ECO:0000313" key="4">
    <source>
        <dbReference type="Proteomes" id="UP000015354"/>
    </source>
</evidence>
<dbReference type="GO" id="GO:0004864">
    <property type="term" value="F:protein phosphatase inhibitor activity"/>
    <property type="evidence" value="ECO:0007669"/>
    <property type="project" value="InterPro"/>
</dbReference>
<protein>
    <recommendedName>
        <fullName evidence="5">Protein phosphatase inhibitor 2 (IPP-2)</fullName>
    </recommendedName>
</protein>
<proteinExistence type="predicted"/>
<dbReference type="InterPro" id="IPR007062">
    <property type="entry name" value="PPI-2"/>
</dbReference>
<dbReference type="AlphaFoldDB" id="S9UYA3"/>
<dbReference type="Proteomes" id="UP000015354">
    <property type="component" value="Unassembled WGS sequence"/>
</dbReference>
<name>S9UYA3_9TRYP</name>
<feature type="region of interest" description="Disordered" evidence="1">
    <location>
        <begin position="77"/>
        <end position="106"/>
    </location>
</feature>
<sequence>MSSSRRNRVAWDEDNLAENEEYRRTHPVTMHIDEPKTPFIHVDDDVEEDVEERSHCYWDADINAYAKEVKDRVLHDTTDAPKAPVRKGRPMLADGTVTGDLERDKHDRDFKKMRRAVYADEGKKFKNLLSKGNTDVEDN</sequence>
<dbReference type="PANTHER" id="PTHR12398:SF20">
    <property type="entry name" value="PROTEIN PHOSPHATASE 1 REGULATORY INHIBITOR SUBUNIT 2"/>
    <property type="match status" value="1"/>
</dbReference>
<dbReference type="EMBL" id="ATMH01002047">
    <property type="protein sequence ID" value="EPY33719.1"/>
    <property type="molecule type" value="Genomic_DNA"/>
</dbReference>
<accession>S9UYA3</accession>
<dbReference type="OrthoDB" id="551302at2759"/>
<reference evidence="2" key="2">
    <citation type="submission" date="2013-03" db="EMBL/GenBank/DDBJ databases">
        <authorList>
            <person name="Motta M.C.M."/>
            <person name="Martins A.C.A."/>
            <person name="Preta C.M.C.C."/>
            <person name="Silva R."/>
            <person name="de Souza S.S."/>
            <person name="Klein C.C."/>
            <person name="de Almeida L.G.P."/>
            <person name="Cunha O.L."/>
            <person name="Colabardini A.C."/>
            <person name="Lima B.A."/>
            <person name="Machado C.R."/>
            <person name="Soares C.M.A."/>
            <person name="de Menezes C.B.A."/>
            <person name="Bartolomeu D.C."/>
            <person name="Grisard E.C."/>
            <person name="Fantinatti-Garboggini F."/>
            <person name="Rodrigues-Luiz G.F."/>
            <person name="Wagner G."/>
            <person name="Goldman G.H."/>
            <person name="Fietto J.L.R."/>
            <person name="Ciapina L.P."/>
            <person name="Brocchi M."/>
            <person name="Elias M.C."/>
            <person name="Goldman M.H.S."/>
            <person name="Sagot M.-F."/>
            <person name="Pereira M."/>
            <person name="Stoco P.H."/>
            <person name="Teixeira S.M.R."/>
            <person name="de Mendonca-Neto R.P."/>
            <person name="Maciel T.E.F."/>
            <person name="Mendes T.A.O."/>
            <person name="Urmenyi T.P."/>
            <person name="Teixeira M.M.G."/>
            <person name="de Camargo E.F.P."/>
            <person name="de Sousa W."/>
            <person name="Schenkman S."/>
            <person name="de Vasconcelos A.T.R."/>
        </authorList>
    </citation>
    <scope>NUCLEOTIDE SEQUENCE</scope>
</reference>
<reference evidence="2 4" key="1">
    <citation type="journal article" date="2013" name="PLoS ONE">
        <title>Predicting the Proteins of Angomonas deanei, Strigomonas culicis and Their Respective Endosymbionts Reveals New Aspects of the Trypanosomatidae Family.</title>
        <authorList>
            <person name="Motta M.C."/>
            <person name="Martins A.C."/>
            <person name="de Souza S.S."/>
            <person name="Catta-Preta C.M."/>
            <person name="Silva R."/>
            <person name="Klein C.C."/>
            <person name="de Almeida L.G."/>
            <person name="de Lima Cunha O."/>
            <person name="Ciapina L.P."/>
            <person name="Brocchi M."/>
            <person name="Colabardini A.C."/>
            <person name="de Araujo Lima B."/>
            <person name="Machado C.R."/>
            <person name="de Almeida Soares C.M."/>
            <person name="Probst C.M."/>
            <person name="de Menezes C.B."/>
            <person name="Thompson C.E."/>
            <person name="Bartholomeu D.C."/>
            <person name="Gradia D.F."/>
            <person name="Pavoni D.P."/>
            <person name="Grisard E.C."/>
            <person name="Fantinatti-Garboggini F."/>
            <person name="Marchini F.K."/>
            <person name="Rodrigues-Luiz G.F."/>
            <person name="Wagner G."/>
            <person name="Goldman G.H."/>
            <person name="Fietto J.L."/>
            <person name="Elias M.C."/>
            <person name="Goldman M.H."/>
            <person name="Sagot M.F."/>
            <person name="Pereira M."/>
            <person name="Stoco P.H."/>
            <person name="de Mendonca-Neto R.P."/>
            <person name="Teixeira S.M."/>
            <person name="Maciel T.E."/>
            <person name="de Oliveira Mendes T.A."/>
            <person name="Urmenyi T.P."/>
            <person name="de Souza W."/>
            <person name="Schenkman S."/>
            <person name="de Vasconcelos A.T."/>
        </authorList>
    </citation>
    <scope>NUCLEOTIDE SEQUENCE [LARGE SCALE GENOMIC DNA]</scope>
</reference>
<gene>
    <name evidence="3" type="ORF">STCU_00243</name>
    <name evidence="2" type="ORF">STCU_02047</name>
</gene>
<dbReference type="Pfam" id="PF04979">
    <property type="entry name" value="IPP-2"/>
    <property type="match status" value="1"/>
</dbReference>
<comment type="caution">
    <text evidence="2">The sequence shown here is derived from an EMBL/GenBank/DDBJ whole genome shotgun (WGS) entry which is preliminary data.</text>
</comment>